<protein>
    <submittedName>
        <fullName evidence="2">Regulatory protein RecX</fullName>
    </submittedName>
</protein>
<comment type="caution">
    <text evidence="2">The sequence shown here is derived from an EMBL/GenBank/DDBJ whole genome shotgun (WGS) entry which is preliminary data.</text>
</comment>
<dbReference type="Pfam" id="PF21982">
    <property type="entry name" value="RecX_HTH1"/>
    <property type="match status" value="1"/>
</dbReference>
<evidence type="ECO:0000313" key="3">
    <source>
        <dbReference type="Proteomes" id="UP000034176"/>
    </source>
</evidence>
<proteinExistence type="predicted"/>
<accession>A0A0G0D964</accession>
<evidence type="ECO:0000259" key="1">
    <source>
        <dbReference type="Pfam" id="PF21982"/>
    </source>
</evidence>
<evidence type="ECO:0000313" key="2">
    <source>
        <dbReference type="EMBL" id="KKP59850.1"/>
    </source>
</evidence>
<dbReference type="InterPro" id="IPR053926">
    <property type="entry name" value="RecX_HTH_1st"/>
</dbReference>
<dbReference type="AlphaFoldDB" id="A0A0G0D964"/>
<organism evidence="2 3">
    <name type="scientific">Candidatus Gottesmanbacteria bacterium GW2011_GWA1_34_13</name>
    <dbReference type="NCBI Taxonomy" id="1618434"/>
    <lineage>
        <taxon>Bacteria</taxon>
        <taxon>Candidatus Gottesmaniibacteriota</taxon>
    </lineage>
</organism>
<gene>
    <name evidence="2" type="ORF">UR52_C0002G0078</name>
</gene>
<name>A0A0G0D964_9BACT</name>
<dbReference type="InterPro" id="IPR036388">
    <property type="entry name" value="WH-like_DNA-bd_sf"/>
</dbReference>
<sequence length="146" mass="17752">MLITNIKPQLKNKERVNIFLDDKFAFSLNLELLVKYHLKVDTDIDDSQMQMIIKENDLLYWWERVINFLSFRPRSKKEITDYFKKKEVGSETQKIILSKLIDRKYINDMEFVDWFVRQRLNFKPKGQKLHCICNCPKKTSILEKFR</sequence>
<dbReference type="Proteomes" id="UP000034176">
    <property type="component" value="Unassembled WGS sequence"/>
</dbReference>
<dbReference type="STRING" id="1618434.UR52_C0002G0078"/>
<reference evidence="2 3" key="1">
    <citation type="journal article" date="2015" name="Nature">
        <title>rRNA introns, odd ribosomes, and small enigmatic genomes across a large radiation of phyla.</title>
        <authorList>
            <person name="Brown C.T."/>
            <person name="Hug L.A."/>
            <person name="Thomas B.C."/>
            <person name="Sharon I."/>
            <person name="Castelle C.J."/>
            <person name="Singh A."/>
            <person name="Wilkins M.J."/>
            <person name="Williams K.H."/>
            <person name="Banfield J.F."/>
        </authorList>
    </citation>
    <scope>NUCLEOTIDE SEQUENCE [LARGE SCALE GENOMIC DNA]</scope>
</reference>
<dbReference type="Gene3D" id="1.10.10.10">
    <property type="entry name" value="Winged helix-like DNA-binding domain superfamily/Winged helix DNA-binding domain"/>
    <property type="match status" value="1"/>
</dbReference>
<dbReference type="EMBL" id="LBPN01000002">
    <property type="protein sequence ID" value="KKP59850.1"/>
    <property type="molecule type" value="Genomic_DNA"/>
</dbReference>
<feature type="domain" description="RecX first three-helical" evidence="1">
    <location>
        <begin position="62"/>
        <end position="97"/>
    </location>
</feature>